<dbReference type="Pfam" id="PF03992">
    <property type="entry name" value="ABM"/>
    <property type="match status" value="1"/>
</dbReference>
<evidence type="ECO:0000313" key="2">
    <source>
        <dbReference type="EMBL" id="KLK92722.1"/>
    </source>
</evidence>
<dbReference type="SUPFAM" id="SSF54909">
    <property type="entry name" value="Dimeric alpha+beta barrel"/>
    <property type="match status" value="1"/>
</dbReference>
<dbReference type="AlphaFoldDB" id="A0A0H1RJA4"/>
<dbReference type="InterPro" id="IPR011008">
    <property type="entry name" value="Dimeric_a/b-barrel"/>
</dbReference>
<dbReference type="Proteomes" id="UP000035489">
    <property type="component" value="Unassembled WGS sequence"/>
</dbReference>
<sequence>MYARLTTFRVKPDKMEDLLRWREENEAAIYAQPGLRQWIGLMDEEGEVFVLSVFDNEQAALDSMQHVWALWEQMASMLQGTPTARFLDVMATKNFATTPGAPMI</sequence>
<reference evidence="2 3" key="1">
    <citation type="submission" date="2015-05" db="EMBL/GenBank/DDBJ databases">
        <title>Draft genome sequence of Microvirga vignae strain BR3299, a novel nitrogen fixing bacteria isolated from Brazil semi-aired region.</title>
        <authorList>
            <person name="Zilli J.E."/>
            <person name="Passos S.R."/>
            <person name="Leite J."/>
            <person name="Baldani J.I."/>
            <person name="Xavier G.R."/>
            <person name="Rumjaneck N.G."/>
            <person name="Simoes-Araujo J.L."/>
        </authorList>
    </citation>
    <scope>NUCLEOTIDE SEQUENCE [LARGE SCALE GENOMIC DNA]</scope>
    <source>
        <strain evidence="2 3">BR3299</strain>
    </source>
</reference>
<name>A0A0H1RJA4_9HYPH</name>
<dbReference type="RefSeq" id="WP_047189543.1">
    <property type="nucleotide sequence ID" value="NZ_LCYG01000032.1"/>
</dbReference>
<gene>
    <name evidence="2" type="ORF">AA309_13755</name>
</gene>
<dbReference type="EMBL" id="LCYG01000032">
    <property type="protein sequence ID" value="KLK92722.1"/>
    <property type="molecule type" value="Genomic_DNA"/>
</dbReference>
<organism evidence="2 3">
    <name type="scientific">Microvirga vignae</name>
    <dbReference type="NCBI Taxonomy" id="1225564"/>
    <lineage>
        <taxon>Bacteria</taxon>
        <taxon>Pseudomonadati</taxon>
        <taxon>Pseudomonadota</taxon>
        <taxon>Alphaproteobacteria</taxon>
        <taxon>Hyphomicrobiales</taxon>
        <taxon>Methylobacteriaceae</taxon>
        <taxon>Microvirga</taxon>
    </lineage>
</organism>
<dbReference type="InterPro" id="IPR007138">
    <property type="entry name" value="ABM_dom"/>
</dbReference>
<evidence type="ECO:0000313" key="3">
    <source>
        <dbReference type="Proteomes" id="UP000035489"/>
    </source>
</evidence>
<accession>A0A0H1RJA4</accession>
<comment type="caution">
    <text evidence="2">The sequence shown here is derived from an EMBL/GenBank/DDBJ whole genome shotgun (WGS) entry which is preliminary data.</text>
</comment>
<keyword evidence="3" id="KW-1185">Reference proteome</keyword>
<dbReference type="OrthoDB" id="7107824at2"/>
<feature type="domain" description="ABM" evidence="1">
    <location>
        <begin position="1"/>
        <end position="65"/>
    </location>
</feature>
<protein>
    <recommendedName>
        <fullName evidence="1">ABM domain-containing protein</fullName>
    </recommendedName>
</protein>
<proteinExistence type="predicted"/>
<dbReference type="STRING" id="1225564.AA309_13755"/>
<dbReference type="PATRIC" id="fig|1225564.3.peg.3605"/>
<evidence type="ECO:0000259" key="1">
    <source>
        <dbReference type="Pfam" id="PF03992"/>
    </source>
</evidence>